<dbReference type="InterPro" id="IPR049551">
    <property type="entry name" value="PKS_DH_C"/>
</dbReference>
<dbReference type="SMART" id="SM00826">
    <property type="entry name" value="PKS_DH"/>
    <property type="match status" value="1"/>
</dbReference>
<dbReference type="GO" id="GO:0031177">
    <property type="term" value="F:phosphopantetheine binding"/>
    <property type="evidence" value="ECO:0007669"/>
    <property type="project" value="InterPro"/>
</dbReference>
<dbReference type="InterPro" id="IPR056501">
    <property type="entry name" value="NAD-bd_HRPKS_sdrA"/>
</dbReference>
<dbReference type="InterPro" id="IPR036291">
    <property type="entry name" value="NAD(P)-bd_dom_sf"/>
</dbReference>
<evidence type="ECO:0000256" key="9">
    <source>
        <dbReference type="ARBA" id="ARBA00029443"/>
    </source>
</evidence>
<feature type="active site" description="Proton donor; for dehydratase activity" evidence="10">
    <location>
        <position position="1144"/>
    </location>
</feature>
<dbReference type="EMBL" id="CH476594">
    <property type="protein sequence ID" value="EAU38928.1"/>
    <property type="molecule type" value="Genomic_DNA"/>
</dbReference>
<dbReference type="Pfam" id="PF16197">
    <property type="entry name" value="KAsynt_C_assoc"/>
    <property type="match status" value="1"/>
</dbReference>
<dbReference type="Pfam" id="PF14765">
    <property type="entry name" value="PS-DH"/>
    <property type="match status" value="1"/>
</dbReference>
<dbReference type="SUPFAM" id="SSF52151">
    <property type="entry name" value="FabD/lysophospholipase-like"/>
    <property type="match status" value="1"/>
</dbReference>
<dbReference type="InterPro" id="IPR016035">
    <property type="entry name" value="Acyl_Trfase/lysoPLipase"/>
</dbReference>
<dbReference type="InterPro" id="IPR020841">
    <property type="entry name" value="PKS_Beta-ketoAc_synthase_dom"/>
</dbReference>
<dbReference type="PANTHER" id="PTHR43775">
    <property type="entry name" value="FATTY ACID SYNTHASE"/>
    <property type="match status" value="1"/>
</dbReference>
<dbReference type="SUPFAM" id="SSF55048">
    <property type="entry name" value="Probable ACP-binding domain of malonyl-CoA ACP transacylase"/>
    <property type="match status" value="1"/>
</dbReference>
<dbReference type="Pfam" id="PF00698">
    <property type="entry name" value="Acyl_transf_1"/>
    <property type="match status" value="1"/>
</dbReference>
<evidence type="ECO:0000259" key="12">
    <source>
        <dbReference type="PROSITE" id="PS50075"/>
    </source>
</evidence>
<dbReference type="InterPro" id="IPR020807">
    <property type="entry name" value="PKS_DH"/>
</dbReference>
<dbReference type="CDD" id="cd05195">
    <property type="entry name" value="enoyl_red"/>
    <property type="match status" value="1"/>
</dbReference>
<dbReference type="Gene3D" id="3.40.50.720">
    <property type="entry name" value="NAD(P)-binding Rossmann-like Domain"/>
    <property type="match status" value="2"/>
</dbReference>
<dbReference type="Gene3D" id="3.30.70.3290">
    <property type="match status" value="1"/>
</dbReference>
<evidence type="ECO:0000256" key="5">
    <source>
        <dbReference type="ARBA" id="ARBA00022857"/>
    </source>
</evidence>
<dbReference type="Pfam" id="PF00109">
    <property type="entry name" value="ketoacyl-synt"/>
    <property type="match status" value="1"/>
</dbReference>
<dbReference type="Pfam" id="PF08659">
    <property type="entry name" value="KR"/>
    <property type="match status" value="1"/>
</dbReference>
<dbReference type="PROSITE" id="PS50075">
    <property type="entry name" value="CARRIER"/>
    <property type="match status" value="1"/>
</dbReference>
<dbReference type="GO" id="GO:0044550">
    <property type="term" value="P:secondary metabolite biosynthetic process"/>
    <property type="evidence" value="ECO:0007669"/>
    <property type="project" value="TreeGrafter"/>
</dbReference>
<evidence type="ECO:0000313" key="15">
    <source>
        <dbReference type="EMBL" id="EAU38928.1"/>
    </source>
</evidence>
<evidence type="ECO:0000256" key="4">
    <source>
        <dbReference type="ARBA" id="ARBA00022679"/>
    </source>
</evidence>
<evidence type="ECO:0000313" key="16">
    <source>
        <dbReference type="Proteomes" id="UP000007963"/>
    </source>
</evidence>
<dbReference type="InterPro" id="IPR016036">
    <property type="entry name" value="Malonyl_transacylase_ACP-bd"/>
</dbReference>
<dbReference type="PROSITE" id="PS00606">
    <property type="entry name" value="KS3_1"/>
    <property type="match status" value="1"/>
</dbReference>
<dbReference type="InterPro" id="IPR014031">
    <property type="entry name" value="Ketoacyl_synth_C"/>
</dbReference>
<dbReference type="GO" id="GO:0004312">
    <property type="term" value="F:fatty acid synthase activity"/>
    <property type="evidence" value="ECO:0007669"/>
    <property type="project" value="TreeGrafter"/>
</dbReference>
<organism evidence="15 16">
    <name type="scientific">Aspergillus terreus (strain NIH 2624 / FGSC A1156)</name>
    <dbReference type="NCBI Taxonomy" id="341663"/>
    <lineage>
        <taxon>Eukaryota</taxon>
        <taxon>Fungi</taxon>
        <taxon>Dikarya</taxon>
        <taxon>Ascomycota</taxon>
        <taxon>Pezizomycotina</taxon>
        <taxon>Eurotiomycetes</taxon>
        <taxon>Eurotiomycetidae</taxon>
        <taxon>Eurotiales</taxon>
        <taxon>Aspergillaceae</taxon>
        <taxon>Aspergillus</taxon>
        <taxon>Aspergillus subgen. Circumdati</taxon>
    </lineage>
</organism>
<evidence type="ECO:0000256" key="7">
    <source>
        <dbReference type="ARBA" id="ARBA00023268"/>
    </source>
</evidence>
<dbReference type="SMART" id="SM00822">
    <property type="entry name" value="PKS_KR"/>
    <property type="match status" value="1"/>
</dbReference>
<accession>Q0D1A2</accession>
<dbReference type="eggNOG" id="KOG1202">
    <property type="taxonomic scope" value="Eukaryota"/>
</dbReference>
<dbReference type="Pfam" id="PF00668">
    <property type="entry name" value="Condensation"/>
    <property type="match status" value="1"/>
</dbReference>
<dbReference type="OrthoDB" id="329835at2759"/>
<dbReference type="InterPro" id="IPR014043">
    <property type="entry name" value="Acyl_transferase_dom"/>
</dbReference>
<feature type="domain" description="Ketosynthase family 3 (KS3)" evidence="13">
    <location>
        <begin position="2"/>
        <end position="429"/>
    </location>
</feature>
<dbReference type="InterPro" id="IPR013154">
    <property type="entry name" value="ADH-like_N"/>
</dbReference>
<dbReference type="Pfam" id="PF23114">
    <property type="entry name" value="NAD-bd_HRPKS_sdrA"/>
    <property type="match status" value="1"/>
</dbReference>
<evidence type="ECO:0000256" key="6">
    <source>
        <dbReference type="ARBA" id="ARBA00023002"/>
    </source>
</evidence>
<reference evidence="16" key="1">
    <citation type="submission" date="2005-09" db="EMBL/GenBank/DDBJ databases">
        <title>Annotation of the Aspergillus terreus NIH2624 genome.</title>
        <authorList>
            <person name="Birren B.W."/>
            <person name="Lander E.S."/>
            <person name="Galagan J.E."/>
            <person name="Nusbaum C."/>
            <person name="Devon K."/>
            <person name="Henn M."/>
            <person name="Ma L.-J."/>
            <person name="Jaffe D.B."/>
            <person name="Butler J."/>
            <person name="Alvarez P."/>
            <person name="Gnerre S."/>
            <person name="Grabherr M."/>
            <person name="Kleber M."/>
            <person name="Mauceli E.W."/>
            <person name="Brockman W."/>
            <person name="Rounsley S."/>
            <person name="Young S.K."/>
            <person name="LaButti K."/>
            <person name="Pushparaj V."/>
            <person name="DeCaprio D."/>
            <person name="Crawford M."/>
            <person name="Koehrsen M."/>
            <person name="Engels R."/>
            <person name="Montgomery P."/>
            <person name="Pearson M."/>
            <person name="Howarth C."/>
            <person name="Larson L."/>
            <person name="Luoma S."/>
            <person name="White J."/>
            <person name="Alvarado L."/>
            <person name="Kodira C.D."/>
            <person name="Zeng Q."/>
            <person name="Oleary S."/>
            <person name="Yandava C."/>
            <person name="Denning D.W."/>
            <person name="Nierman W.C."/>
            <person name="Milne T."/>
            <person name="Madden K."/>
        </authorList>
    </citation>
    <scope>NUCLEOTIDE SEQUENCE [LARGE SCALE GENOMIC DNA]</scope>
    <source>
        <strain evidence="16">NIH 2624 / FGSC A1156</strain>
    </source>
</reference>
<evidence type="ECO:0000256" key="10">
    <source>
        <dbReference type="PROSITE-ProRule" id="PRU01363"/>
    </source>
</evidence>
<dbReference type="InterPro" id="IPR020843">
    <property type="entry name" value="ER"/>
</dbReference>
<dbReference type="GO" id="GO:0006633">
    <property type="term" value="P:fatty acid biosynthetic process"/>
    <property type="evidence" value="ECO:0007669"/>
    <property type="project" value="InterPro"/>
</dbReference>
<dbReference type="Gene3D" id="3.40.47.10">
    <property type="match status" value="1"/>
</dbReference>
<dbReference type="Proteomes" id="UP000007963">
    <property type="component" value="Unassembled WGS sequence"/>
</dbReference>
<dbReference type="Gene3D" id="3.30.559.10">
    <property type="entry name" value="Chloramphenicol acetyltransferase-like domain"/>
    <property type="match status" value="1"/>
</dbReference>
<dbReference type="PROSITE" id="PS52004">
    <property type="entry name" value="KS3_2"/>
    <property type="match status" value="1"/>
</dbReference>
<dbReference type="Pfam" id="PF00107">
    <property type="entry name" value="ADH_zinc_N"/>
    <property type="match status" value="1"/>
</dbReference>
<dbReference type="FunFam" id="3.40.47.10:FF:000019">
    <property type="entry name" value="Polyketide synthase type I"/>
    <property type="match status" value="1"/>
</dbReference>
<evidence type="ECO:0000256" key="3">
    <source>
        <dbReference type="ARBA" id="ARBA00022598"/>
    </source>
</evidence>
<dbReference type="PROSITE" id="PS52019">
    <property type="entry name" value="PKS_MFAS_DH"/>
    <property type="match status" value="1"/>
</dbReference>
<keyword evidence="6" id="KW-0560">Oxidoreductase</keyword>
<keyword evidence="3" id="KW-0436">Ligase</keyword>
<dbReference type="GeneID" id="4355033"/>
<evidence type="ECO:0000256" key="8">
    <source>
        <dbReference type="ARBA" id="ARBA00023315"/>
    </source>
</evidence>
<feature type="active site" description="Proton acceptor; for dehydratase activity" evidence="10">
    <location>
        <position position="955"/>
    </location>
</feature>
<dbReference type="SUPFAM" id="SSF47336">
    <property type="entry name" value="ACP-like"/>
    <property type="match status" value="1"/>
</dbReference>
<dbReference type="Pfam" id="PF02801">
    <property type="entry name" value="Ketoacyl-synt_C"/>
    <property type="match status" value="1"/>
</dbReference>
<dbReference type="GO" id="GO:0016491">
    <property type="term" value="F:oxidoreductase activity"/>
    <property type="evidence" value="ECO:0007669"/>
    <property type="project" value="UniProtKB-KW"/>
</dbReference>
<dbReference type="CDD" id="cd00833">
    <property type="entry name" value="PKS"/>
    <property type="match status" value="1"/>
</dbReference>
<evidence type="ECO:0000256" key="2">
    <source>
        <dbReference type="ARBA" id="ARBA00022553"/>
    </source>
</evidence>
<dbReference type="InterPro" id="IPR014030">
    <property type="entry name" value="Ketoacyl_synth_N"/>
</dbReference>
<feature type="region of interest" description="Disordered" evidence="11">
    <location>
        <begin position="2297"/>
        <end position="2320"/>
    </location>
</feature>
<dbReference type="InterPro" id="IPR023213">
    <property type="entry name" value="CAT-like_dom_sf"/>
</dbReference>
<dbReference type="SUPFAM" id="SSF52777">
    <property type="entry name" value="CoA-dependent acyltransferases"/>
    <property type="match status" value="2"/>
</dbReference>
<feature type="domain" description="PKS/mFAS DH" evidence="14">
    <location>
        <begin position="923"/>
        <end position="1237"/>
    </location>
</feature>
<dbReference type="SUPFAM" id="SSF50129">
    <property type="entry name" value="GroES-like"/>
    <property type="match status" value="1"/>
</dbReference>
<proteinExistence type="inferred from homology"/>
<dbReference type="InterPro" id="IPR049552">
    <property type="entry name" value="PKS_DH_N"/>
</dbReference>
<dbReference type="InterPro" id="IPR013968">
    <property type="entry name" value="PKS_KR"/>
</dbReference>
<dbReference type="SMART" id="SM00823">
    <property type="entry name" value="PKS_PP"/>
    <property type="match status" value="1"/>
</dbReference>
<dbReference type="InterPro" id="IPR049900">
    <property type="entry name" value="PKS_mFAS_DH"/>
</dbReference>
<dbReference type="SUPFAM" id="SSF53901">
    <property type="entry name" value="Thiolase-like"/>
    <property type="match status" value="1"/>
</dbReference>
<dbReference type="InterPro" id="IPR001242">
    <property type="entry name" value="Condensation_dom"/>
</dbReference>
<dbReference type="GO" id="GO:1901336">
    <property type="term" value="P:lactone biosynthetic process"/>
    <property type="evidence" value="ECO:0007669"/>
    <property type="project" value="UniProtKB-ARBA"/>
</dbReference>
<dbReference type="GO" id="GO:0016874">
    <property type="term" value="F:ligase activity"/>
    <property type="evidence" value="ECO:0007669"/>
    <property type="project" value="UniProtKB-KW"/>
</dbReference>
<feature type="region of interest" description="C-terminal hotdog fold" evidence="10">
    <location>
        <begin position="1079"/>
        <end position="1237"/>
    </location>
</feature>
<dbReference type="OMA" id="STWSVPH"/>
<dbReference type="PANTHER" id="PTHR43775:SF29">
    <property type="entry name" value="ASPERFURANONE POLYKETIDE SYNTHASE AFOG-RELATED"/>
    <property type="match status" value="1"/>
</dbReference>
<dbReference type="Gene3D" id="3.30.559.30">
    <property type="entry name" value="Nonribosomal peptide synthetase, condensation domain"/>
    <property type="match status" value="1"/>
</dbReference>
<dbReference type="SMART" id="SM00827">
    <property type="entry name" value="PKS_AT"/>
    <property type="match status" value="1"/>
</dbReference>
<dbReference type="Pfam" id="PF00550">
    <property type="entry name" value="PP-binding"/>
    <property type="match status" value="1"/>
</dbReference>
<dbReference type="Gene3D" id="3.40.366.10">
    <property type="entry name" value="Malonyl-Coenzyme A Acyl Carrier Protein, domain 2"/>
    <property type="match status" value="1"/>
</dbReference>
<evidence type="ECO:0000256" key="11">
    <source>
        <dbReference type="SAM" id="MobiDB-lite"/>
    </source>
</evidence>
<dbReference type="InterPro" id="IPR020806">
    <property type="entry name" value="PKS_PP-bd"/>
</dbReference>
<comment type="similarity">
    <text evidence="9">In the C-terminal section; belongs to the NRP synthetase family.</text>
</comment>
<dbReference type="InterPro" id="IPR013149">
    <property type="entry name" value="ADH-like_C"/>
</dbReference>
<dbReference type="FunFam" id="3.40.366.10:FF:000002">
    <property type="entry name" value="Probable polyketide synthase 2"/>
    <property type="match status" value="1"/>
</dbReference>
<dbReference type="InterPro" id="IPR042104">
    <property type="entry name" value="PKS_dehydratase_sf"/>
</dbReference>
<dbReference type="GO" id="GO:0004315">
    <property type="term" value="F:3-oxoacyl-[acyl-carrier-protein] synthase activity"/>
    <property type="evidence" value="ECO:0007669"/>
    <property type="project" value="InterPro"/>
</dbReference>
<dbReference type="Gene3D" id="3.90.180.10">
    <property type="entry name" value="Medium-chain alcohol dehydrogenases, catalytic domain"/>
    <property type="match status" value="1"/>
</dbReference>
<dbReference type="InterPro" id="IPR016039">
    <property type="entry name" value="Thiolase-like"/>
</dbReference>
<sequence length="2774" mass="306100">MDNPSVIVGMACRVPGATTPSRLWDNIVQKRDLWRKMPKDRFNIDAFFHPDGTHKGTINAKGGYFLDQPLGHFDNEFFRISGKEAAAMDPQQRILLEVVYEALEDAGIPLEDVRGSNTSVYCGTFTNANDYNSLHGKDLEYYPTYAITGTGNPILSNRISYFYGFNGPSMTIDTACSSSLVGLHLGSQSLHNGEAAMAVIVGSALQFAPNVYQTLADMGFLSSDGRCRSFDADGSGYVRGDGICAIILKLERDALQCEDRIRAIVRATATNHDGKTDGITLPSSEAQEALIRSVYRSSGLDPDHTQFFEAHGTGTKVGDPGETRAIGSVFATKSRETPLFVGSIKANIGHLEGASGLAGLIKTVLAMENGIIPPNMLFNKPNPDIHFREWKIEVPTTTVPWNNSTGIPRRASINSFGYGGSNAHVILEAYDNPPACPRTLPGVAVDSYDRPFLIPISSHSEQGGKLSVNALKEYIDKKTDLDTESLAYSLSSKRTMHAWRSFAVGHDRSSIIHDLDVPRTTAAWNTAPKEANRVGFVFTGQGAQSFDMGRQLIQQSPLFKNTLSKCDNVLQSLPDGPSWSIIRELLRDKETSRLGQSQFSQPICTAIQLALVCLLRQWGVVPTAVCGHSSGEIAAAYAAGILSLDAAIIVAYYRGLHMNAGIGKSGAGAMMAVGMSRDDVLVELQNYQERLTLAAINSPTSVTVSGDRDAVANLQASLEHRGIFVRLLKVEQAFHSHHMFPLAPGYERSLEDNPSFTTHKATCRMFSSVTARDPTSQQTDASYWVQNMVRPVRFMDALVGTVLDEDEEQNVDLLLEVGPHPALKGPSREILSALKLNIPYFGTLARGVPAYESLLEAAGQLFAAGYPVNLEAVNKNHAIIGDSVVEESNATRLHDLPSYSWNHKDHWFTTRLVDEYLHRPWRHTLLGAPVPGAAKSMPRFRNYIRLSEIPWLKDHVIDSKVVFPAAGFVCMAIEAGARLESERVRIKKIKLRDVIVKSALTLKEDSDQGCEILLELHPVTSSSRTTSDDWHEFTISSYNESNEYADHCHGRICVEYGAPAALKPARKYPDPEELYARSDRRMNPVALYSCLGELNSHYGPRFALLKDEIAVGPGFAVTQISFDPSFQSAHELAEGTIMHPTFLDASWHVMFPVIEALLGRQITTGYVSTFMGSIDVSGAFASKAGSSDLQQYTVSTFTQLPSPRVAINDILIYQLDGNMMVEARDIEATAMQTDSARSKDRTLFFRQRWQPCFEFHEHNDRASLFELLEIYSFQYPTSKILCITSQEEDVRAIIPHIWFSGTQRPRFAKLDIWTDKDQNSFAHNLENFSDELVSVYEPKNNYDLIIHLPNTMNLTQESLESLLSPRGFLVRIHSEKQDALPWNDCRVSRRQIPDKDAIDLAIIMPSSGLTASRTECIVQKLRDSQATQTVTEVDPISLPREELPASTVVVLASLDEDIKKSEDRWVGIRDLLNRENITVVWLLQGATNECSNPDQAAILGVLRTIRNENQQSRFIMLDVEAASSDTLIVKRILQAADPSNTEEEFADRSGCLYIPRVEEDVNLNRKLPHGIGNEPKLERFGDHPALTLKIGQVGLLESLHFAENDDITRRPLQDNEIEVKVMASAINFHDIAVAMGIIQDHKMSGEFAGVVTAVGNKIDSAEFQPGDRVVGFSPGMGAHGSLVRTHALFCHKVPESVDFPIAACLPVVLCTAMYCLVDIAHLQPGETVLIHAAAGGVGQMAVQIAQNIGAKVLATCSKPKREFLKRQYGLLDSQIFSSRDDSFVQGVSEATGGQGVDVILNSLAGDLLQASWGCVKTFGRFVEIGKRDIHQNSNLGMDVFRRNATFTAFDMVTVFEERPEAGRKMLSDGLGLYFRGEVSPPEALHVFPYSQVENAFRMLQLGRKPGKIVMIPNDNDMVMVRPPGYQHRQLFGPNKFYLLVGGLGGLGAALSEWMYLRGARKFAFLSRSGDQKPDAKKTVNWLRSKTCEVIVFKGDVGLLSDVERVTTAIGTSLAGIFHLAADFEDTMIRTLTLKQLRHALHAKCQGAMNLHLATSSGKLDFFVCVSSGASVWGNRGQAPYVAANAWLDAFARWRREQGLAATTMNAGAVTTRGLIAESDIARQSLERNKLDKITEQELLYQAEEAVCLDFPEGDPKGLDWHQVIIGINVADPDVYWSGRSLFRGLYANRKYGAATISKGAKNLAALLQTASSVHERTDIALEAFITKVAGVLGTPPESITPSNALSFYGLDSIVAVEFRRWFKDVTGVDVSLFDILAAQSIHDLVGKVVSAMPTAVEGQSNGALPDSNTKKPKRGMSHRSEATFHLPRSRSAGPVPPSAFQAPFVSMLDRLGDKGLANLMASFRLKGAPSIEILDSTLRMVVDRHSALRTAFSQANKSIFQEVLPAGGFLLRHHDLSHQSFSASQINDYILKEESQPLNITRGEVGAALLIKLQDDMHLLAIVAHPLCFDRTSLSVFLDDWTRLYEMVAVEGDPTAVPYPRATYTDFTVWQNEHLASDEILSHLRYWSSNLRDVPSPSRVLLLESEARSMAVDPERNEHRLHLNLKSLGRLRRITSMLNAAPFHFLLAALRAYIFRHTGDSDIVILNVVDGRPHPAVEHLVGNFMNMVPLRLRGVGEDMIFEDLVLFARDVALQGESHSDVPFDMIVSSLGLERTGDCLPMGQVGIQYRTSASSVSYSTSDFVATVEKRMKMPSVFELYLDAEESDDGLDLWFSSSKGVHSAGQMEVFSRSFHAFLSCLIQDHRQPIKDTTLPN</sequence>
<evidence type="ECO:0000256" key="1">
    <source>
        <dbReference type="ARBA" id="ARBA00022450"/>
    </source>
</evidence>
<keyword evidence="4" id="KW-0808">Transferase</keyword>
<keyword evidence="1" id="KW-0596">Phosphopantetheine</keyword>
<dbReference type="STRING" id="341663.Q0D1A2"/>
<dbReference type="RefSeq" id="XP_001210368.1">
    <property type="nucleotide sequence ID" value="XM_001210368.1"/>
</dbReference>
<dbReference type="FunFam" id="3.40.50.720:FF:000209">
    <property type="entry name" value="Polyketide synthase Pks12"/>
    <property type="match status" value="1"/>
</dbReference>
<dbReference type="Gene3D" id="1.10.1200.10">
    <property type="entry name" value="ACP-like"/>
    <property type="match status" value="1"/>
</dbReference>
<dbReference type="InterPro" id="IPR032821">
    <property type="entry name" value="PKS_assoc"/>
</dbReference>
<dbReference type="Gene3D" id="3.10.129.110">
    <property type="entry name" value="Polyketide synthase dehydratase"/>
    <property type="match status" value="1"/>
</dbReference>
<evidence type="ECO:0000259" key="13">
    <source>
        <dbReference type="PROSITE" id="PS52004"/>
    </source>
</evidence>
<dbReference type="SMART" id="SM00825">
    <property type="entry name" value="PKS_KS"/>
    <property type="match status" value="1"/>
</dbReference>
<keyword evidence="8" id="KW-0012">Acyltransferase</keyword>
<dbReference type="VEuPathDB" id="FungiDB:ATEG_00282"/>
<name>Q0D1A2_ASPTN</name>
<gene>
    <name evidence="15" type="ORF">ATEG_00282</name>
</gene>
<feature type="domain" description="Carrier" evidence="12">
    <location>
        <begin position="2215"/>
        <end position="2292"/>
    </location>
</feature>
<evidence type="ECO:0000259" key="14">
    <source>
        <dbReference type="PROSITE" id="PS52019"/>
    </source>
</evidence>
<dbReference type="InterPro" id="IPR009081">
    <property type="entry name" value="PP-bd_ACP"/>
</dbReference>
<keyword evidence="7" id="KW-0511">Multifunctional enzyme</keyword>
<dbReference type="InterPro" id="IPR050091">
    <property type="entry name" value="PKS_NRPS_Biosynth_Enz"/>
</dbReference>
<protein>
    <submittedName>
        <fullName evidence="15">Uncharacterized protein</fullName>
    </submittedName>
</protein>
<dbReference type="InterPro" id="IPR036736">
    <property type="entry name" value="ACP-like_sf"/>
</dbReference>
<keyword evidence="2" id="KW-0597">Phosphoprotein</keyword>
<dbReference type="HOGENOM" id="CLU_000022_31_0_1"/>
<dbReference type="SMART" id="SM00829">
    <property type="entry name" value="PKS_ER"/>
    <property type="match status" value="1"/>
</dbReference>
<feature type="region of interest" description="N-terminal hotdog fold" evidence="10">
    <location>
        <begin position="923"/>
        <end position="1059"/>
    </location>
</feature>
<dbReference type="Pfam" id="PF21089">
    <property type="entry name" value="PKS_DH_N"/>
    <property type="match status" value="1"/>
</dbReference>
<dbReference type="Pfam" id="PF08240">
    <property type="entry name" value="ADH_N"/>
    <property type="match status" value="1"/>
</dbReference>
<dbReference type="InterPro" id="IPR018201">
    <property type="entry name" value="Ketoacyl_synth_AS"/>
</dbReference>
<dbReference type="InterPro" id="IPR057326">
    <property type="entry name" value="KR_dom"/>
</dbReference>
<dbReference type="SUPFAM" id="SSF51735">
    <property type="entry name" value="NAD(P)-binding Rossmann-fold domains"/>
    <property type="match status" value="2"/>
</dbReference>
<dbReference type="InterPro" id="IPR011032">
    <property type="entry name" value="GroES-like_sf"/>
</dbReference>
<keyword evidence="5" id="KW-0521">NADP</keyword>
<dbReference type="InterPro" id="IPR001227">
    <property type="entry name" value="Ac_transferase_dom_sf"/>
</dbReference>